<feature type="region of interest" description="Disordered" evidence="1">
    <location>
        <begin position="212"/>
        <end position="247"/>
    </location>
</feature>
<accession>A0AAW0C761</accession>
<feature type="compositionally biased region" description="Polar residues" evidence="1">
    <location>
        <begin position="212"/>
        <end position="227"/>
    </location>
</feature>
<evidence type="ECO:0000313" key="2">
    <source>
        <dbReference type="EMBL" id="KAK7034842.1"/>
    </source>
</evidence>
<name>A0AAW0C761_9AGAR</name>
<proteinExistence type="predicted"/>
<organism evidence="2 3">
    <name type="scientific">Favolaschia claudopus</name>
    <dbReference type="NCBI Taxonomy" id="2862362"/>
    <lineage>
        <taxon>Eukaryota</taxon>
        <taxon>Fungi</taxon>
        <taxon>Dikarya</taxon>
        <taxon>Basidiomycota</taxon>
        <taxon>Agaricomycotina</taxon>
        <taxon>Agaricomycetes</taxon>
        <taxon>Agaricomycetidae</taxon>
        <taxon>Agaricales</taxon>
        <taxon>Marasmiineae</taxon>
        <taxon>Mycenaceae</taxon>
        <taxon>Favolaschia</taxon>
    </lineage>
</organism>
<evidence type="ECO:0000256" key="1">
    <source>
        <dbReference type="SAM" id="MobiDB-lite"/>
    </source>
</evidence>
<dbReference type="Proteomes" id="UP001362999">
    <property type="component" value="Unassembled WGS sequence"/>
</dbReference>
<dbReference type="AlphaFoldDB" id="A0AAW0C761"/>
<reference evidence="2 3" key="1">
    <citation type="journal article" date="2024" name="J Genomics">
        <title>Draft genome sequencing and assembly of Favolaschia claudopus CIRM-BRFM 2984 isolated from oak limbs.</title>
        <authorList>
            <person name="Navarro D."/>
            <person name="Drula E."/>
            <person name="Chaduli D."/>
            <person name="Cazenave R."/>
            <person name="Ahrendt S."/>
            <person name="Wang J."/>
            <person name="Lipzen A."/>
            <person name="Daum C."/>
            <person name="Barry K."/>
            <person name="Grigoriev I.V."/>
            <person name="Favel A."/>
            <person name="Rosso M.N."/>
            <person name="Martin F."/>
        </authorList>
    </citation>
    <scope>NUCLEOTIDE SEQUENCE [LARGE SCALE GENOMIC DNA]</scope>
    <source>
        <strain evidence="2 3">CIRM-BRFM 2984</strain>
    </source>
</reference>
<dbReference type="EMBL" id="JAWWNJ010000020">
    <property type="protein sequence ID" value="KAK7034842.1"/>
    <property type="molecule type" value="Genomic_DNA"/>
</dbReference>
<comment type="caution">
    <text evidence="2">The sequence shown here is derived from an EMBL/GenBank/DDBJ whole genome shotgun (WGS) entry which is preliminary data.</text>
</comment>
<evidence type="ECO:0000313" key="3">
    <source>
        <dbReference type="Proteomes" id="UP001362999"/>
    </source>
</evidence>
<sequence>MAHSRFRLTVHPPPIKSATSLLESTVIRSAPSRPIPSPPPTLNALDIPQLRSPRLGDTMQHNSLPLRTANLPLSECTTLKLTFFKAKSATATLPDVLPNSIPQARGTTSRRWLISSSALSFPTSSSLNFKLDVDAGNRLNAHASHPLAPSSKSASFTTTADLARRVVLNTLDDFSNSPARSFLDTTLLRRPTLWSVSSTLLSIHSVISTLNASPSSHLPPQTPTISTPHIDRMASGPAPFRSPTIDRLGAEPCSRPSLLVLHKNPNSLHT</sequence>
<gene>
    <name evidence="2" type="ORF">R3P38DRAFT_3493087</name>
</gene>
<protein>
    <submittedName>
        <fullName evidence="2">Uncharacterized protein</fullName>
    </submittedName>
</protein>
<keyword evidence="3" id="KW-1185">Reference proteome</keyword>